<dbReference type="RefSeq" id="WP_125422530.1">
    <property type="nucleotide sequence ID" value="NZ_RMVK01000004.1"/>
</dbReference>
<reference evidence="2 3" key="1">
    <citation type="submission" date="2018-11" db="EMBL/GenBank/DDBJ databases">
        <title>Species Designations Belie Phenotypic and Genotypic Heterogeneity in Oral Streptococci.</title>
        <authorList>
            <person name="Velsko I."/>
        </authorList>
    </citation>
    <scope>NUCLEOTIDE SEQUENCE [LARGE SCALE GENOMIC DNA]</scope>
    <source>
        <strain evidence="2 3">BCC52</strain>
    </source>
</reference>
<dbReference type="AlphaFoldDB" id="A0A428IIE3"/>
<proteinExistence type="predicted"/>
<protein>
    <submittedName>
        <fullName evidence="2">Uncharacterized protein</fullName>
    </submittedName>
</protein>
<name>A0A428IIE3_STROR</name>
<comment type="caution">
    <text evidence="2">The sequence shown here is derived from an EMBL/GenBank/DDBJ whole genome shotgun (WGS) entry which is preliminary data.</text>
</comment>
<dbReference type="Proteomes" id="UP000267979">
    <property type="component" value="Unassembled WGS sequence"/>
</dbReference>
<evidence type="ECO:0000313" key="2">
    <source>
        <dbReference type="EMBL" id="RSK17494.1"/>
    </source>
</evidence>
<feature type="transmembrane region" description="Helical" evidence="1">
    <location>
        <begin position="146"/>
        <end position="162"/>
    </location>
</feature>
<organism evidence="2 3">
    <name type="scientific">Streptococcus oralis</name>
    <dbReference type="NCBI Taxonomy" id="1303"/>
    <lineage>
        <taxon>Bacteria</taxon>
        <taxon>Bacillati</taxon>
        <taxon>Bacillota</taxon>
        <taxon>Bacilli</taxon>
        <taxon>Lactobacillales</taxon>
        <taxon>Streptococcaceae</taxon>
        <taxon>Streptococcus</taxon>
    </lineage>
</organism>
<feature type="transmembrane region" description="Helical" evidence="1">
    <location>
        <begin position="7"/>
        <end position="27"/>
    </location>
</feature>
<keyword evidence="1" id="KW-0472">Membrane</keyword>
<dbReference type="EMBL" id="RMVK01000004">
    <property type="protein sequence ID" value="RSK17494.1"/>
    <property type="molecule type" value="Genomic_DNA"/>
</dbReference>
<accession>A0A428IIE3</accession>
<evidence type="ECO:0000313" key="3">
    <source>
        <dbReference type="Proteomes" id="UP000267979"/>
    </source>
</evidence>
<keyword evidence="1" id="KW-0812">Transmembrane</keyword>
<keyword evidence="1" id="KW-1133">Transmembrane helix</keyword>
<feature type="transmembrane region" description="Helical" evidence="1">
    <location>
        <begin position="79"/>
        <end position="101"/>
    </location>
</feature>
<evidence type="ECO:0000256" key="1">
    <source>
        <dbReference type="SAM" id="Phobius"/>
    </source>
</evidence>
<feature type="transmembrane region" description="Helical" evidence="1">
    <location>
        <begin position="107"/>
        <end position="126"/>
    </location>
</feature>
<sequence length="431" mass="49800">MKPYKISLIRLCLVLLGYLLYNLVFFAPFYSSGYAIVILPPVFFLAIALILLGNFFAFRDPLKLKSSFKDNQLVQKTSNIQVILATIGVCLQLSNIVYLSLWSINYIYNYLMLFTVSLLYSIIFFIGNFQKTKLNQDNKSSNKSSFVFGTIVFLLCNLLLVNNSKVSLWGSTVQYVQDFKDFGLKGKVEVYKKEHLNEPYNGTLTTLFYKETLSNGENFIDYIYVSDVHNGTHVTTLDEKAKEEIRSYLENDAERELFDKVTLEQFEFVLKVYEERIRDLKLKDDIVTKLNEAVGFKLLENNSVEITPADKRKFDSILIKEAVKNRENRDTDIAGFYNIDINKHINNKSLIISFKYLNFSIIEDRQNYKNDNRVDYLKDKLTSLPVGTLSDGIYKFTFSTLSDGKYTDVTITMVVENGKSYLEKDSLKQLN</sequence>
<gene>
    <name evidence="2" type="ORF">D8844_05480</name>
</gene>
<feature type="transmembrane region" description="Helical" evidence="1">
    <location>
        <begin position="33"/>
        <end position="58"/>
    </location>
</feature>